<sequence>MFLSPSKSQDVIQQDKCYCVGDECLDDITADLVSLTLSDQDSSSFNFDTKNLSFHSTTKANCDSSHVHTMKDTPSNSSVVILNSHSENNQIFSSTEMLAQYSDVQTSETRDISGYNVIRDSETLNNKNERFILSSLEHTASEQNTGAQNIHGVAQSSINEDKNTSCAKYKLSLSLHDVSRLADFPLKRKSRDFSSDTIQSQSVTTISSGLKSKDSGLPRSVSCFSLSSGGKSYKHIQSKVKEYIRQIKEAEERRKSLKLGDISGKSINADVLNYVSDENNSAASEKALTTVIRGLHNELQEREIVLAELQDNYDKLLIKYAEAENRIDHLRFKAGDRSIKLASQKEDYHVPGSEKSVLKVTNKFTTPHKGTSDMRADAKLLPFDVKDTNDDEIPTCEKARSSVAQFREGTRQHLTLNPVVSPYSSSVRLDKWLKSPSNNSRAKTTIESFKSELPDVAAMSKGLLNLERTCGSSVTQSSNMCVTDGNISSAASCCHKSMCHSMENVVAQGEESCGDVCDLDLSHSRQCKKMPVATDIKIPEYAGYCNETLLCKKSLEQSEANHPCSSFEKVSRWQESLPPFELIEPKCYGSLDCHSSGSKTSSQNLVKKLVSSGGRDSGCPCSELYSFAVCRNSFKLPSSQAPKCKTDLIGPKDLSSRTETETIAQPMHHTVGLHPLLYDRLISGDGRMLDNGDEFHLPVSVSHSVKLSECSQNTIIPKLLNIDSCECWNPEMELSSDSKETNIKGEPCDQKPKKTFQDFHVPPLKLGSLLGGDDSSENVAQSMYSSGVTAVSETEKMSKAGLYSSAYEESLSSSHQSTSEDVTYPPSTCMTSDSQVYKAPSKANLTGSKVCPSSSVPSDVGNQEQLNYNVLKRHSKEPERKQYDNVQHPKDYSVASRVNNDTVQNGSMQMSVTASTSYRSIQPYKPIRQVEFVATQHCAGEPTVHAETNYHGILNDIPVQQERRQTSAHALDAVKSGVSRRRLLGCALKYCLLEFLNAENCLHSDCICHRSSRKPVTVTDNSHHTCIKNENISVEGGGRHVSYTGAPVNLTSKVSDLECGAKRAIATDKVVSNVGEAANQEDLNYGRYMSLICIYSFLTCKCQYQTFVACNLMKCLHDMDHCAQQLKARSETILNILAVQRKPSL</sequence>
<proteinExistence type="predicted"/>
<feature type="coiled-coil region" evidence="1">
    <location>
        <begin position="292"/>
        <end position="333"/>
    </location>
</feature>
<reference evidence="3" key="1">
    <citation type="submission" date="2020-01" db="EMBL/GenBank/DDBJ databases">
        <title>Draft genome sequence of the Termite Coptotermes fromosanus.</title>
        <authorList>
            <person name="Itakura S."/>
            <person name="Yosikawa Y."/>
            <person name="Umezawa K."/>
        </authorList>
    </citation>
    <scope>NUCLEOTIDE SEQUENCE [LARGE SCALE GENOMIC DNA]</scope>
</reference>
<dbReference type="InParanoid" id="A0A6L2QB14"/>
<accession>A0A6L2QB14</accession>
<organism evidence="2 3">
    <name type="scientific">Coptotermes formosanus</name>
    <name type="common">Formosan subterranean termite</name>
    <dbReference type="NCBI Taxonomy" id="36987"/>
    <lineage>
        <taxon>Eukaryota</taxon>
        <taxon>Metazoa</taxon>
        <taxon>Ecdysozoa</taxon>
        <taxon>Arthropoda</taxon>
        <taxon>Hexapoda</taxon>
        <taxon>Insecta</taxon>
        <taxon>Pterygota</taxon>
        <taxon>Neoptera</taxon>
        <taxon>Polyneoptera</taxon>
        <taxon>Dictyoptera</taxon>
        <taxon>Blattodea</taxon>
        <taxon>Blattoidea</taxon>
        <taxon>Termitoidae</taxon>
        <taxon>Rhinotermitidae</taxon>
        <taxon>Coptotermes</taxon>
    </lineage>
</organism>
<dbReference type="EMBL" id="BLKM01001584">
    <property type="protein sequence ID" value="GFG40165.1"/>
    <property type="molecule type" value="Genomic_DNA"/>
</dbReference>
<dbReference type="AlphaFoldDB" id="A0A6L2QB14"/>
<feature type="coiled-coil region" evidence="1">
    <location>
        <begin position="233"/>
        <end position="260"/>
    </location>
</feature>
<dbReference type="OrthoDB" id="8194773at2759"/>
<keyword evidence="3" id="KW-1185">Reference proteome</keyword>
<comment type="caution">
    <text evidence="2">The sequence shown here is derived from an EMBL/GenBank/DDBJ whole genome shotgun (WGS) entry which is preliminary data.</text>
</comment>
<dbReference type="Proteomes" id="UP000502823">
    <property type="component" value="Unassembled WGS sequence"/>
</dbReference>
<gene>
    <name evidence="2" type="ORF">Cfor_02288</name>
</gene>
<evidence type="ECO:0000256" key="1">
    <source>
        <dbReference type="SAM" id="Coils"/>
    </source>
</evidence>
<name>A0A6L2QB14_COPFO</name>
<protein>
    <submittedName>
        <fullName evidence="2">Uncharacterized protein</fullName>
    </submittedName>
</protein>
<evidence type="ECO:0000313" key="2">
    <source>
        <dbReference type="EMBL" id="GFG40165.1"/>
    </source>
</evidence>
<keyword evidence="1" id="KW-0175">Coiled coil</keyword>
<evidence type="ECO:0000313" key="3">
    <source>
        <dbReference type="Proteomes" id="UP000502823"/>
    </source>
</evidence>